<dbReference type="GeneID" id="120277981"/>
<evidence type="ECO:0000256" key="1">
    <source>
        <dbReference type="ARBA" id="ARBA00010016"/>
    </source>
</evidence>
<name>A0AB40CRQ9_DIOCR</name>
<dbReference type="GO" id="GO:0051225">
    <property type="term" value="P:spindle assembly"/>
    <property type="evidence" value="ECO:0007669"/>
    <property type="project" value="TreeGrafter"/>
</dbReference>
<evidence type="ECO:0000313" key="4">
    <source>
        <dbReference type="RefSeq" id="XP_039140789.1"/>
    </source>
</evidence>
<dbReference type="RefSeq" id="XP_039140789.1">
    <property type="nucleotide sequence ID" value="XM_039284855.1"/>
</dbReference>
<dbReference type="GO" id="GO:0005737">
    <property type="term" value="C:cytoplasm"/>
    <property type="evidence" value="ECO:0007669"/>
    <property type="project" value="TreeGrafter"/>
</dbReference>
<dbReference type="Pfam" id="PF04484">
    <property type="entry name" value="QWRF"/>
    <property type="match status" value="1"/>
</dbReference>
<proteinExistence type="inferred from homology"/>
<reference evidence="4" key="1">
    <citation type="submission" date="2025-08" db="UniProtKB">
        <authorList>
            <consortium name="RefSeq"/>
        </authorList>
    </citation>
    <scope>IDENTIFICATION</scope>
</reference>
<dbReference type="Proteomes" id="UP001515500">
    <property type="component" value="Chromosome 15"/>
</dbReference>
<keyword evidence="3" id="KW-1185">Reference proteome</keyword>
<sequence length="507" mass="54707">MTTPTHPPAAFGPPHPLSAAALALSLTTSAMIVSLTSPIVDLPHPPLLPSPPFPSLASVAVPSSEAWMLKKIRATELLIRENMMIAWMTAARLRRKISRRTIGPWVAPCATSVTSSSFPGRLSSIPLPLRLASLWTRTPWPPAAARATFLLDIPSFESDRSDNVSSNKIPNRRAPRSKRNDHQNEDKNHESKSVEMNPTMKPAPRRTSSGSAWALSPGRRASSPPLVDGSARPAAAGLRSFSNLRPPSPGRGKGGGGGVGNILSLGLDLFRKKSGSPTLTPSSSFGNGSPKMAAGEAGHQFKIVYNRLMQWRFANARSDASSRTKADTAQTVMTCAWAGLAKLQVSVAQKQLQLQKEKLLLKINTMLSCQVKLLDRWNDTERQYVAALSTTRDSLQSVVSRLPIVEGAKADPQHISAAFRQANDLTSTIKTTVGIFSPMNLEMVPLLSELAQVTTEEKSLLEEASELLGLIFSLQLQEESLKCHLIQLNSGLSTEHVLPARNAIATA</sequence>
<accession>A0AB40CRQ9</accession>
<dbReference type="AlphaFoldDB" id="A0AB40CRQ9"/>
<gene>
    <name evidence="4" type="primary">LOC120277981</name>
</gene>
<evidence type="ECO:0000313" key="3">
    <source>
        <dbReference type="Proteomes" id="UP001515500"/>
    </source>
</evidence>
<organism evidence="3 4">
    <name type="scientific">Dioscorea cayennensis subsp. rotundata</name>
    <name type="common">White Guinea yam</name>
    <name type="synonym">Dioscorea rotundata</name>
    <dbReference type="NCBI Taxonomy" id="55577"/>
    <lineage>
        <taxon>Eukaryota</taxon>
        <taxon>Viridiplantae</taxon>
        <taxon>Streptophyta</taxon>
        <taxon>Embryophyta</taxon>
        <taxon>Tracheophyta</taxon>
        <taxon>Spermatophyta</taxon>
        <taxon>Magnoliopsida</taxon>
        <taxon>Liliopsida</taxon>
        <taxon>Dioscoreales</taxon>
        <taxon>Dioscoreaceae</taxon>
        <taxon>Dioscorea</taxon>
    </lineage>
</organism>
<dbReference type="InterPro" id="IPR007573">
    <property type="entry name" value="QWRF"/>
</dbReference>
<dbReference type="GO" id="GO:0008017">
    <property type="term" value="F:microtubule binding"/>
    <property type="evidence" value="ECO:0007669"/>
    <property type="project" value="TreeGrafter"/>
</dbReference>
<dbReference type="PANTHER" id="PTHR31807:SF31">
    <property type="entry name" value="QWRF MOTIF PROTEIN (DUF566)-RELATED"/>
    <property type="match status" value="1"/>
</dbReference>
<protein>
    <submittedName>
        <fullName evidence="4">QWRF motif-containing protein 3-like</fullName>
    </submittedName>
</protein>
<evidence type="ECO:0000256" key="2">
    <source>
        <dbReference type="SAM" id="MobiDB-lite"/>
    </source>
</evidence>
<dbReference type="GO" id="GO:0005880">
    <property type="term" value="C:nuclear microtubule"/>
    <property type="evidence" value="ECO:0007669"/>
    <property type="project" value="TreeGrafter"/>
</dbReference>
<feature type="compositionally biased region" description="Basic and acidic residues" evidence="2">
    <location>
        <begin position="178"/>
        <end position="193"/>
    </location>
</feature>
<feature type="region of interest" description="Disordered" evidence="2">
    <location>
        <begin position="158"/>
        <end position="258"/>
    </location>
</feature>
<comment type="similarity">
    <text evidence="1">Belongs to the QWRF family.</text>
</comment>
<dbReference type="PANTHER" id="PTHR31807">
    <property type="entry name" value="AUGMIN FAMILY MEMBER"/>
    <property type="match status" value="1"/>
</dbReference>